<keyword evidence="2 4" id="KW-0808">Transferase</keyword>
<gene>
    <name evidence="5" type="primary">malQ</name>
    <name evidence="5" type="ORF">KQI82_00375</name>
</gene>
<dbReference type="InterPro" id="IPR003385">
    <property type="entry name" value="Glyco_hydro_77"/>
</dbReference>
<protein>
    <recommendedName>
        <fullName evidence="4">4-alpha-glucanotransferase</fullName>
        <ecNumber evidence="4">2.4.1.25</ecNumber>
    </recommendedName>
    <alternativeName>
        <fullName evidence="4">Amylomaltase</fullName>
    </alternativeName>
    <alternativeName>
        <fullName evidence="4">Disproportionating enzyme</fullName>
    </alternativeName>
</protein>
<keyword evidence="1 4" id="KW-0328">Glycosyltransferase</keyword>
<name>A0ABS6F7M8_9FIRM</name>
<organism evidence="5 6">
    <name type="scientific">Dysosmobacter acutus</name>
    <dbReference type="NCBI Taxonomy" id="2841504"/>
    <lineage>
        <taxon>Bacteria</taxon>
        <taxon>Bacillati</taxon>
        <taxon>Bacillota</taxon>
        <taxon>Clostridia</taxon>
        <taxon>Eubacteriales</taxon>
        <taxon>Oscillospiraceae</taxon>
        <taxon>Dysosmobacter</taxon>
    </lineage>
</organism>
<dbReference type="EMBL" id="JAHLQN010000001">
    <property type="protein sequence ID" value="MBU5625390.1"/>
    <property type="molecule type" value="Genomic_DNA"/>
</dbReference>
<keyword evidence="6" id="KW-1185">Reference proteome</keyword>
<accession>A0ABS6F7M8</accession>
<dbReference type="PANTHER" id="PTHR32438:SF5">
    <property type="entry name" value="4-ALPHA-GLUCANOTRANSFERASE DPE1, CHLOROPLASTIC_AMYLOPLASTIC"/>
    <property type="match status" value="1"/>
</dbReference>
<evidence type="ECO:0000256" key="3">
    <source>
        <dbReference type="ARBA" id="ARBA00023277"/>
    </source>
</evidence>
<dbReference type="NCBIfam" id="NF011080">
    <property type="entry name" value="PRK14508.1-3"/>
    <property type="match status" value="1"/>
</dbReference>
<dbReference type="PANTHER" id="PTHR32438">
    <property type="entry name" value="4-ALPHA-GLUCANOTRANSFERASE DPE1, CHLOROPLASTIC/AMYLOPLASTIC"/>
    <property type="match status" value="1"/>
</dbReference>
<evidence type="ECO:0000256" key="2">
    <source>
        <dbReference type="ARBA" id="ARBA00022679"/>
    </source>
</evidence>
<dbReference type="Pfam" id="PF02446">
    <property type="entry name" value="Glyco_hydro_77"/>
    <property type="match status" value="1"/>
</dbReference>
<evidence type="ECO:0000313" key="5">
    <source>
        <dbReference type="EMBL" id="MBU5625390.1"/>
    </source>
</evidence>
<sequence length="505" mass="57834">MEEPIQRRCGVLMPISALPSPYGIGTLGRAAYEFADQLKAAGQSCWQLLPVGPTSYGDSPYQSFSTYAGNPYFIDLETLCEEGLLERREVESVDWGERPDRVDYAAVYAHRFDLLARVAERGWERDHEAVESFVEENRRWLPDYALFMAVKRHFGMVAWTEWEEEDIRLHRSEAVERYRGLLWEDVRLFTYAQFLFFRQWNRLREYVHGLGLQIIGDLPIYVAMDSADVWAEPEWFQLDEKNRPTAVAGVPPDYFSAEGQLWGNPLYNWDAMKQDGFGWWIRRMEGAARLFDVVRIDHFRGLESYWAVAADAGSAREGHWVKGPGMDLVGVLTGWFPELKIIAEDLGFLTPEVHQLLQDSGLPGMKVLEFAFDSREPSNYLPHTYAPHCVCYVGTHDNAPVMAWKEEAEADDVAYAREYLGLNEEEGFVWGILRGGLGSVAELFVAQMQDYLELGAESRMNTPGVLGGNWQWRLLPGQFTDAIARKMARYATMYGRCPVEPDKQK</sequence>
<dbReference type="Proteomes" id="UP000787672">
    <property type="component" value="Unassembled WGS sequence"/>
</dbReference>
<evidence type="ECO:0000313" key="6">
    <source>
        <dbReference type="Proteomes" id="UP000787672"/>
    </source>
</evidence>
<dbReference type="GO" id="GO:0004134">
    <property type="term" value="F:4-alpha-glucanotransferase activity"/>
    <property type="evidence" value="ECO:0007669"/>
    <property type="project" value="UniProtKB-EC"/>
</dbReference>
<comment type="similarity">
    <text evidence="4">Belongs to the disproportionating enzyme family.</text>
</comment>
<dbReference type="NCBIfam" id="TIGR00217">
    <property type="entry name" value="malQ"/>
    <property type="match status" value="1"/>
</dbReference>
<dbReference type="EC" id="2.4.1.25" evidence="4"/>
<dbReference type="RefSeq" id="WP_216557137.1">
    <property type="nucleotide sequence ID" value="NZ_JAHLQN010000001.1"/>
</dbReference>
<evidence type="ECO:0000256" key="4">
    <source>
        <dbReference type="RuleBase" id="RU361207"/>
    </source>
</evidence>
<proteinExistence type="inferred from homology"/>
<reference evidence="5 6" key="1">
    <citation type="submission" date="2021-06" db="EMBL/GenBank/DDBJ databases">
        <authorList>
            <person name="Sun Q."/>
            <person name="Li D."/>
        </authorList>
    </citation>
    <scope>NUCLEOTIDE SEQUENCE [LARGE SCALE GENOMIC DNA]</scope>
    <source>
        <strain evidence="5 6">MSJ-2</strain>
    </source>
</reference>
<evidence type="ECO:0000256" key="1">
    <source>
        <dbReference type="ARBA" id="ARBA00022676"/>
    </source>
</evidence>
<comment type="catalytic activity">
    <reaction evidence="4">
        <text>Transfers a segment of a (1-&gt;4)-alpha-D-glucan to a new position in an acceptor, which may be glucose or a (1-&gt;4)-alpha-D-glucan.</text>
        <dbReference type="EC" id="2.4.1.25"/>
    </reaction>
</comment>
<comment type="caution">
    <text evidence="5">The sequence shown here is derived from an EMBL/GenBank/DDBJ whole genome shotgun (WGS) entry which is preliminary data.</text>
</comment>
<keyword evidence="3 4" id="KW-0119">Carbohydrate metabolism</keyword>